<accession>A0AAD4QMJ8</accession>
<comment type="caution">
    <text evidence="1">The sequence shown here is derived from an EMBL/GenBank/DDBJ whole genome shotgun (WGS) entry which is preliminary data.</text>
</comment>
<gene>
    <name evidence="1" type="ORF">B0F90DRAFT_685226</name>
</gene>
<evidence type="ECO:0000313" key="2">
    <source>
        <dbReference type="Proteomes" id="UP001203297"/>
    </source>
</evidence>
<evidence type="ECO:0000313" key="1">
    <source>
        <dbReference type="EMBL" id="KAI0298691.1"/>
    </source>
</evidence>
<keyword evidence="2" id="KW-1185">Reference proteome</keyword>
<dbReference type="EMBL" id="WTXG01000027">
    <property type="protein sequence ID" value="KAI0298691.1"/>
    <property type="molecule type" value="Genomic_DNA"/>
</dbReference>
<dbReference type="AlphaFoldDB" id="A0AAD4QMJ8"/>
<protein>
    <submittedName>
        <fullName evidence="1">Uncharacterized protein</fullName>
    </submittedName>
</protein>
<dbReference type="Proteomes" id="UP001203297">
    <property type="component" value="Unassembled WGS sequence"/>
</dbReference>
<organism evidence="1 2">
    <name type="scientific">Multifurca ochricompacta</name>
    <dbReference type="NCBI Taxonomy" id="376703"/>
    <lineage>
        <taxon>Eukaryota</taxon>
        <taxon>Fungi</taxon>
        <taxon>Dikarya</taxon>
        <taxon>Basidiomycota</taxon>
        <taxon>Agaricomycotina</taxon>
        <taxon>Agaricomycetes</taxon>
        <taxon>Russulales</taxon>
        <taxon>Russulaceae</taxon>
        <taxon>Multifurca</taxon>
    </lineage>
</organism>
<sequence length="153" mass="17616">MLKRVRCRANPSIDPIPIPFNWQLGYQVEVRGGYEVEWVSFGFGVSNLARLNLGGTRDANVFHFHLTSAELSSLLLFSIRDAQIARGRHCYHICDKWPKKREGRKVNCRHGFGIIHTPHEYIIIVLAGQRKKELTKEKLPQSKVKFESGIYIL</sequence>
<reference evidence="1" key="1">
    <citation type="journal article" date="2022" name="New Phytol.">
        <title>Evolutionary transition to the ectomycorrhizal habit in the genomes of a hyperdiverse lineage of mushroom-forming fungi.</title>
        <authorList>
            <person name="Looney B."/>
            <person name="Miyauchi S."/>
            <person name="Morin E."/>
            <person name="Drula E."/>
            <person name="Courty P.E."/>
            <person name="Kohler A."/>
            <person name="Kuo A."/>
            <person name="LaButti K."/>
            <person name="Pangilinan J."/>
            <person name="Lipzen A."/>
            <person name="Riley R."/>
            <person name="Andreopoulos W."/>
            <person name="He G."/>
            <person name="Johnson J."/>
            <person name="Nolan M."/>
            <person name="Tritt A."/>
            <person name="Barry K.W."/>
            <person name="Grigoriev I.V."/>
            <person name="Nagy L.G."/>
            <person name="Hibbett D."/>
            <person name="Henrissat B."/>
            <person name="Matheny P.B."/>
            <person name="Labbe J."/>
            <person name="Martin F.M."/>
        </authorList>
    </citation>
    <scope>NUCLEOTIDE SEQUENCE</scope>
    <source>
        <strain evidence="1">BPL690</strain>
    </source>
</reference>
<proteinExistence type="predicted"/>
<name>A0AAD4QMJ8_9AGAM</name>